<accession>A0ABV2JBC7</accession>
<dbReference type="Pfam" id="PF07833">
    <property type="entry name" value="Cu_amine_oxidN1"/>
    <property type="match status" value="1"/>
</dbReference>
<comment type="caution">
    <text evidence="2">The sequence shown here is derived from an EMBL/GenBank/DDBJ whole genome shotgun (WGS) entry which is preliminary data.</text>
</comment>
<protein>
    <recommendedName>
        <fullName evidence="1">Copper amine oxidase-like N-terminal domain-containing protein</fullName>
    </recommendedName>
</protein>
<organism evidence="2 3">
    <name type="scientific">Peptoniphilus olsenii</name>
    <dbReference type="NCBI Taxonomy" id="411570"/>
    <lineage>
        <taxon>Bacteria</taxon>
        <taxon>Bacillati</taxon>
        <taxon>Bacillota</taxon>
        <taxon>Tissierellia</taxon>
        <taxon>Tissierellales</taxon>
        <taxon>Peptoniphilaceae</taxon>
        <taxon>Peptoniphilus</taxon>
    </lineage>
</organism>
<dbReference type="SUPFAM" id="SSF55383">
    <property type="entry name" value="Copper amine oxidase, domain N"/>
    <property type="match status" value="1"/>
</dbReference>
<dbReference type="Gene3D" id="3.30.457.10">
    <property type="entry name" value="Copper amine oxidase-like, N-terminal domain"/>
    <property type="match status" value="1"/>
</dbReference>
<dbReference type="InterPro" id="IPR036582">
    <property type="entry name" value="Mao_N_sf"/>
</dbReference>
<sequence length="94" mass="10857">MLPIRSVAELLGFKVKWDENTKSAKLIKDKTVVIIPKDSNKILVNDKIYFTDTKSIIRNNRFMLPIGNISRALGLKDDEDIIWKEDTQEIILNI</sequence>
<evidence type="ECO:0000313" key="2">
    <source>
        <dbReference type="EMBL" id="MET3618067.1"/>
    </source>
</evidence>
<evidence type="ECO:0000259" key="1">
    <source>
        <dbReference type="Pfam" id="PF07833"/>
    </source>
</evidence>
<name>A0ABV2JBC7_9FIRM</name>
<dbReference type="Proteomes" id="UP001549162">
    <property type="component" value="Unassembled WGS sequence"/>
</dbReference>
<gene>
    <name evidence="2" type="ORF">ABID14_001702</name>
</gene>
<feature type="domain" description="Copper amine oxidase-like N-terminal" evidence="1">
    <location>
        <begin position="1"/>
        <end position="91"/>
    </location>
</feature>
<dbReference type="EMBL" id="JBEPMA010000014">
    <property type="protein sequence ID" value="MET3618067.1"/>
    <property type="molecule type" value="Genomic_DNA"/>
</dbReference>
<reference evidence="2 3" key="1">
    <citation type="submission" date="2024-06" db="EMBL/GenBank/DDBJ databases">
        <title>Genomic Encyclopedia of Type Strains, Phase IV (KMG-IV): sequencing the most valuable type-strain genomes for metagenomic binning, comparative biology and taxonomic classification.</title>
        <authorList>
            <person name="Goeker M."/>
        </authorList>
    </citation>
    <scope>NUCLEOTIDE SEQUENCE [LARGE SCALE GENOMIC DNA]</scope>
    <source>
        <strain evidence="2 3">DSM 21460</strain>
    </source>
</reference>
<proteinExistence type="predicted"/>
<dbReference type="InterPro" id="IPR012854">
    <property type="entry name" value="Cu_amine_oxidase-like_N"/>
</dbReference>
<keyword evidence="3" id="KW-1185">Reference proteome</keyword>
<evidence type="ECO:0000313" key="3">
    <source>
        <dbReference type="Proteomes" id="UP001549162"/>
    </source>
</evidence>